<accession>A0ABW0UJD6</accession>
<sequence>MTEDKRQTALSQAVQRRFRQFTRLEKAFYGTIILTAIVMAISLIYIQSRNLQLQQTISELNGELNLKQTEYNNAKQEVNELLQRERIIKVAEEAGLVPRSENIQRVE</sequence>
<comment type="function">
    <text evidence="7">Essential cell division protein.</text>
</comment>
<dbReference type="NCBIfam" id="TIGR02209">
    <property type="entry name" value="ftsL_broad"/>
    <property type="match status" value="1"/>
</dbReference>
<keyword evidence="2 7" id="KW-0132">Cell division</keyword>
<feature type="transmembrane region" description="Helical" evidence="7">
    <location>
        <begin position="27"/>
        <end position="46"/>
    </location>
</feature>
<keyword evidence="1 7" id="KW-1003">Cell membrane</keyword>
<evidence type="ECO:0000313" key="11">
    <source>
        <dbReference type="Proteomes" id="UP001596110"/>
    </source>
</evidence>
<keyword evidence="3 7" id="KW-0812">Transmembrane</keyword>
<gene>
    <name evidence="7 10" type="primary">ftsL</name>
    <name evidence="10" type="ORF">ACFPQ3_11020</name>
</gene>
<name>A0ABW0UJD6_9STRE</name>
<comment type="subcellular location">
    <subcellularLocation>
        <location evidence="7">Cell membrane</location>
        <topology evidence="7">Single-pass type II membrane protein</topology>
    </subcellularLocation>
    <text evidence="7">Localizes to the division septum where it forms a ring structure.</text>
</comment>
<keyword evidence="6 7" id="KW-0131">Cell cycle</keyword>
<organism evidence="10 11">
    <name type="scientific">Streptococcus caledonicus</name>
    <dbReference type="NCBI Taxonomy" id="2614158"/>
    <lineage>
        <taxon>Bacteria</taxon>
        <taxon>Bacillati</taxon>
        <taxon>Bacillota</taxon>
        <taxon>Bacilli</taxon>
        <taxon>Lactobacillales</taxon>
        <taxon>Streptococcaceae</taxon>
        <taxon>Streptococcus</taxon>
    </lineage>
</organism>
<evidence type="ECO:0000256" key="2">
    <source>
        <dbReference type="ARBA" id="ARBA00022618"/>
    </source>
</evidence>
<dbReference type="InterPro" id="IPR011922">
    <property type="entry name" value="Cell_div_FtsL"/>
</dbReference>
<evidence type="ECO:0000256" key="5">
    <source>
        <dbReference type="ARBA" id="ARBA00023136"/>
    </source>
</evidence>
<evidence type="ECO:0000256" key="6">
    <source>
        <dbReference type="ARBA" id="ARBA00023306"/>
    </source>
</evidence>
<keyword evidence="4 7" id="KW-1133">Transmembrane helix</keyword>
<evidence type="ECO:0000313" key="10">
    <source>
        <dbReference type="EMBL" id="MFC5632056.1"/>
    </source>
</evidence>
<keyword evidence="9" id="KW-0175">Coiled coil</keyword>
<evidence type="ECO:0000256" key="9">
    <source>
        <dbReference type="SAM" id="Coils"/>
    </source>
</evidence>
<dbReference type="EMBL" id="JBHSOJ010000032">
    <property type="protein sequence ID" value="MFC5632056.1"/>
    <property type="molecule type" value="Genomic_DNA"/>
</dbReference>
<evidence type="ECO:0000256" key="7">
    <source>
        <dbReference type="HAMAP-Rule" id="MF_00910"/>
    </source>
</evidence>
<dbReference type="GO" id="GO:0051301">
    <property type="term" value="P:cell division"/>
    <property type="evidence" value="ECO:0007669"/>
    <property type="project" value="UniProtKB-KW"/>
</dbReference>
<dbReference type="HAMAP" id="MF_00910">
    <property type="entry name" value="FtsL"/>
    <property type="match status" value="1"/>
</dbReference>
<evidence type="ECO:0000256" key="1">
    <source>
        <dbReference type="ARBA" id="ARBA00022475"/>
    </source>
</evidence>
<feature type="coiled-coil region" evidence="9">
    <location>
        <begin position="50"/>
        <end position="84"/>
    </location>
</feature>
<dbReference type="RefSeq" id="WP_156806306.1">
    <property type="nucleotide sequence ID" value="NZ_JBHSOJ010000032.1"/>
</dbReference>
<reference evidence="11" key="1">
    <citation type="journal article" date="2019" name="Int. J. Syst. Evol. Microbiol.">
        <title>The Global Catalogue of Microorganisms (GCM) 10K type strain sequencing project: providing services to taxonomists for standard genome sequencing and annotation.</title>
        <authorList>
            <consortium name="The Broad Institute Genomics Platform"/>
            <consortium name="The Broad Institute Genome Sequencing Center for Infectious Disease"/>
            <person name="Wu L."/>
            <person name="Ma J."/>
        </authorList>
    </citation>
    <scope>NUCLEOTIDE SEQUENCE [LARGE SCALE GENOMIC DNA]</scope>
    <source>
        <strain evidence="11">DT43</strain>
    </source>
</reference>
<keyword evidence="5 7" id="KW-0472">Membrane</keyword>
<evidence type="ECO:0000256" key="8">
    <source>
        <dbReference type="NCBIfam" id="TIGR02209"/>
    </source>
</evidence>
<protein>
    <recommendedName>
        <fullName evidence="7 8">Cell division protein FtsL</fullName>
    </recommendedName>
</protein>
<comment type="similarity">
    <text evidence="7">Belongs to the FtsL family.</text>
</comment>
<comment type="caution">
    <text evidence="10">The sequence shown here is derived from an EMBL/GenBank/DDBJ whole genome shotgun (WGS) entry which is preliminary data.</text>
</comment>
<evidence type="ECO:0000256" key="3">
    <source>
        <dbReference type="ARBA" id="ARBA00022692"/>
    </source>
</evidence>
<proteinExistence type="inferred from homology"/>
<keyword evidence="11" id="KW-1185">Reference proteome</keyword>
<dbReference type="Proteomes" id="UP001596110">
    <property type="component" value="Unassembled WGS sequence"/>
</dbReference>
<evidence type="ECO:0000256" key="4">
    <source>
        <dbReference type="ARBA" id="ARBA00022989"/>
    </source>
</evidence>